<dbReference type="Pfam" id="PF07795">
    <property type="entry name" value="DUF1635"/>
    <property type="match status" value="1"/>
</dbReference>
<evidence type="ECO:0000256" key="2">
    <source>
        <dbReference type="SAM" id="MobiDB-lite"/>
    </source>
</evidence>
<dbReference type="AlphaFoldDB" id="A0ABD2ZVS1"/>
<evidence type="ECO:0000313" key="4">
    <source>
        <dbReference type="Proteomes" id="UP001630127"/>
    </source>
</evidence>
<gene>
    <name evidence="3" type="ORF">ACH5RR_016346</name>
</gene>
<dbReference type="Proteomes" id="UP001630127">
    <property type="component" value="Unassembled WGS sequence"/>
</dbReference>
<dbReference type="PANTHER" id="PTHR33431:SF2">
    <property type="entry name" value="CAMP-DEPENDENT PROTEIN KINASE CATALYTIC SUBUNIT-LIKE"/>
    <property type="match status" value="1"/>
</dbReference>
<feature type="region of interest" description="Disordered" evidence="2">
    <location>
        <begin position="176"/>
        <end position="293"/>
    </location>
</feature>
<sequence length="597" mass="66241">MEKFVVLDAENRFATSKIAMKASSGKEARKKLADISNLHQKTRDSEQDGRFQFLPISAKEYIDQLQNENMALMKIVAERNKLIEVTEIELKKLRVNLRKMQQQNLELAQSNSKMLADLNSGKDRLKALQHELGCQKGLLKAKDMEVQTDCVAAKESMIGGNDDKLGNAKRRLQLKSSSLQVQLKDANENKRPCTKRESARFESEELKPSDSLFRWTDPENVSTSACVSYRDENREEDDAPGDEVENKRPFARRQSTKFKSEEPKPSEDLSETQAAKSFACSVSDHDKVQENGSISTRSLKNEETGGVPAPVYEDHVVRRSSVSRPLRQATKKGIDELKHSLLYTTLELETTILSAREELARKDDELVHLKALLTRITKEKDEAIAKCQRLMLEKLLLQKQQLQQTHIELPSSGGITTSNNDQHEPRSRGSSDSSYNNNAAGLSSSDSDENVIANSPGNHKDSAVALSTDVTDKIITKTPLPEKGKFLKAVMEAGPLLQTLLLAGPLPQWQHPPPQLSSIDIPPVTISCSSSPKQPITLLAHQDSCLSTCTSTAGGGVLSKKRVLILNSSDQCSDSSPPNSKYQRVVHQSSLTNNIYS</sequence>
<evidence type="ECO:0000256" key="1">
    <source>
        <dbReference type="SAM" id="Coils"/>
    </source>
</evidence>
<feature type="coiled-coil region" evidence="1">
    <location>
        <begin position="83"/>
        <end position="110"/>
    </location>
</feature>
<dbReference type="InterPro" id="IPR012862">
    <property type="entry name" value="DUF1635"/>
</dbReference>
<feature type="compositionally biased region" description="Acidic residues" evidence="2">
    <location>
        <begin position="234"/>
        <end position="243"/>
    </location>
</feature>
<comment type="caution">
    <text evidence="3">The sequence shown here is derived from an EMBL/GenBank/DDBJ whole genome shotgun (WGS) entry which is preliminary data.</text>
</comment>
<feature type="region of interest" description="Disordered" evidence="2">
    <location>
        <begin position="409"/>
        <end position="464"/>
    </location>
</feature>
<accession>A0ABD2ZVS1</accession>
<feature type="compositionally biased region" description="Basic and acidic residues" evidence="2">
    <location>
        <begin position="258"/>
        <end position="267"/>
    </location>
</feature>
<evidence type="ECO:0000313" key="3">
    <source>
        <dbReference type="EMBL" id="KAL3523512.1"/>
    </source>
</evidence>
<proteinExistence type="predicted"/>
<keyword evidence="4" id="KW-1185">Reference proteome</keyword>
<feature type="compositionally biased region" description="Basic and acidic residues" evidence="2">
    <location>
        <begin position="185"/>
        <end position="208"/>
    </location>
</feature>
<dbReference type="EMBL" id="JBJUIK010000007">
    <property type="protein sequence ID" value="KAL3523512.1"/>
    <property type="molecule type" value="Genomic_DNA"/>
</dbReference>
<keyword evidence="1" id="KW-0175">Coiled coil</keyword>
<organism evidence="3 4">
    <name type="scientific">Cinchona calisaya</name>
    <dbReference type="NCBI Taxonomy" id="153742"/>
    <lineage>
        <taxon>Eukaryota</taxon>
        <taxon>Viridiplantae</taxon>
        <taxon>Streptophyta</taxon>
        <taxon>Embryophyta</taxon>
        <taxon>Tracheophyta</taxon>
        <taxon>Spermatophyta</taxon>
        <taxon>Magnoliopsida</taxon>
        <taxon>eudicotyledons</taxon>
        <taxon>Gunneridae</taxon>
        <taxon>Pentapetalae</taxon>
        <taxon>asterids</taxon>
        <taxon>lamiids</taxon>
        <taxon>Gentianales</taxon>
        <taxon>Rubiaceae</taxon>
        <taxon>Cinchonoideae</taxon>
        <taxon>Cinchoneae</taxon>
        <taxon>Cinchona</taxon>
    </lineage>
</organism>
<feature type="compositionally biased region" description="Polar residues" evidence="2">
    <location>
        <begin position="430"/>
        <end position="445"/>
    </location>
</feature>
<reference evidence="3 4" key="1">
    <citation type="submission" date="2024-11" db="EMBL/GenBank/DDBJ databases">
        <title>A near-complete genome assembly of Cinchona calisaya.</title>
        <authorList>
            <person name="Lian D.C."/>
            <person name="Zhao X.W."/>
            <person name="Wei L."/>
        </authorList>
    </citation>
    <scope>NUCLEOTIDE SEQUENCE [LARGE SCALE GENOMIC DNA]</scope>
    <source>
        <tissue evidence="3">Nenye</tissue>
    </source>
</reference>
<protein>
    <submittedName>
        <fullName evidence="3">Uncharacterized protein</fullName>
    </submittedName>
</protein>
<name>A0ABD2ZVS1_9GENT</name>
<dbReference type="PANTHER" id="PTHR33431">
    <property type="entry name" value="ENABLED-LIKE PROTEIN (DUF1635)"/>
    <property type="match status" value="1"/>
</dbReference>